<dbReference type="SUPFAM" id="SSF56784">
    <property type="entry name" value="HAD-like"/>
    <property type="match status" value="1"/>
</dbReference>
<dbReference type="Gene3D" id="3.40.50.1000">
    <property type="entry name" value="HAD superfamily/HAD-like"/>
    <property type="match status" value="1"/>
</dbReference>
<dbReference type="InterPro" id="IPR023214">
    <property type="entry name" value="HAD_sf"/>
</dbReference>
<dbReference type="EC" id="3.1.3.82" evidence="1"/>
<dbReference type="AlphaFoldDB" id="A0A645EY87"/>
<protein>
    <submittedName>
        <fullName evidence="1">D-glycero-beta-D-manno-heptose-1,7-bisphosphate 7-phosphatase</fullName>
        <ecNumber evidence="1">3.1.3.82</ecNumber>
    </submittedName>
</protein>
<organism evidence="1">
    <name type="scientific">bioreactor metagenome</name>
    <dbReference type="NCBI Taxonomy" id="1076179"/>
    <lineage>
        <taxon>unclassified sequences</taxon>
        <taxon>metagenomes</taxon>
        <taxon>ecological metagenomes</taxon>
    </lineage>
</organism>
<dbReference type="PANTHER" id="PTHR42891">
    <property type="entry name" value="D-GLYCERO-BETA-D-MANNO-HEPTOSE-1,7-BISPHOSPHATE 7-PHOSPHATASE"/>
    <property type="match status" value="1"/>
</dbReference>
<dbReference type="PANTHER" id="PTHR42891:SF1">
    <property type="entry name" value="D-GLYCERO-BETA-D-MANNO-HEPTOSE-1,7-BISPHOSPHATE 7-PHOSPHATASE"/>
    <property type="match status" value="1"/>
</dbReference>
<dbReference type="InterPro" id="IPR006549">
    <property type="entry name" value="HAD-SF_hydro_IIIA"/>
</dbReference>
<dbReference type="InterPro" id="IPR004446">
    <property type="entry name" value="Heptose_bisP_phosphatase"/>
</dbReference>
<dbReference type="Pfam" id="PF13242">
    <property type="entry name" value="Hydrolase_like"/>
    <property type="match status" value="1"/>
</dbReference>
<comment type="caution">
    <text evidence="1">The sequence shown here is derived from an EMBL/GenBank/DDBJ whole genome shotgun (WGS) entry which is preliminary data.</text>
</comment>
<name>A0A645EY87_9ZZZZ</name>
<accession>A0A645EY87</accession>
<sequence>METLLGQVGAYVDDIFICPHHPDRGFPGEIPTYKIDCDCRKPKPGLLLQAARHYHIDLENSWMLGDSPQDLAAGQSAGCHTILVSNSLSLRDAVNQIGLEEAWNNT</sequence>
<proteinExistence type="predicted"/>
<reference evidence="1" key="1">
    <citation type="submission" date="2019-08" db="EMBL/GenBank/DDBJ databases">
        <authorList>
            <person name="Kucharzyk K."/>
            <person name="Murdoch R.W."/>
            <person name="Higgins S."/>
            <person name="Loffler F."/>
        </authorList>
    </citation>
    <scope>NUCLEOTIDE SEQUENCE</scope>
</reference>
<dbReference type="EMBL" id="VSSQ01052958">
    <property type="protein sequence ID" value="MPN07005.1"/>
    <property type="molecule type" value="Genomic_DNA"/>
</dbReference>
<evidence type="ECO:0000313" key="1">
    <source>
        <dbReference type="EMBL" id="MPN07005.1"/>
    </source>
</evidence>
<keyword evidence="1" id="KW-0378">Hydrolase</keyword>
<dbReference type="NCBIfam" id="TIGR01662">
    <property type="entry name" value="HAD-SF-IIIA"/>
    <property type="match status" value="1"/>
</dbReference>
<dbReference type="GO" id="GO:0005975">
    <property type="term" value="P:carbohydrate metabolic process"/>
    <property type="evidence" value="ECO:0007669"/>
    <property type="project" value="InterPro"/>
</dbReference>
<gene>
    <name evidence="1" type="primary">gmhB_6</name>
    <name evidence="1" type="ORF">SDC9_154264</name>
</gene>
<dbReference type="InterPro" id="IPR036412">
    <property type="entry name" value="HAD-like_sf"/>
</dbReference>
<dbReference type="GO" id="GO:0034200">
    <property type="term" value="F:D-glycero-beta-D-manno-heptose 1,7-bisphosphate 7-phosphatase activity"/>
    <property type="evidence" value="ECO:0007669"/>
    <property type="project" value="UniProtKB-EC"/>
</dbReference>